<comment type="function">
    <text evidence="8">This protein is part of the stalk that links CF(0) to CF(1). It either transmits conformational changes from CF(0) to CF(1) or is implicated in proton conduction.</text>
</comment>
<keyword evidence="4 8" id="KW-0406">Ion transport</keyword>
<evidence type="ECO:0000256" key="3">
    <source>
        <dbReference type="ARBA" id="ARBA00022781"/>
    </source>
</evidence>
<dbReference type="NCBIfam" id="TIGR01145">
    <property type="entry name" value="ATP_synt_delta"/>
    <property type="match status" value="1"/>
</dbReference>
<dbReference type="EMBL" id="AP025739">
    <property type="protein sequence ID" value="BDI33191.1"/>
    <property type="molecule type" value="Genomic_DNA"/>
</dbReference>
<dbReference type="RefSeq" id="WP_119319142.1">
    <property type="nucleotide sequence ID" value="NZ_AP025739.1"/>
</dbReference>
<gene>
    <name evidence="8 9" type="primary">atpH</name>
    <name evidence="9" type="ORF">CCAX7_52420</name>
</gene>
<evidence type="ECO:0000256" key="5">
    <source>
        <dbReference type="ARBA" id="ARBA00023136"/>
    </source>
</evidence>
<evidence type="ECO:0000256" key="1">
    <source>
        <dbReference type="ARBA" id="ARBA00004370"/>
    </source>
</evidence>
<dbReference type="NCBIfam" id="NF004403">
    <property type="entry name" value="PRK05758.2-4"/>
    <property type="match status" value="1"/>
</dbReference>
<dbReference type="OrthoDB" id="9816221at2"/>
<dbReference type="Gene3D" id="1.10.520.20">
    <property type="entry name" value="N-terminal domain of the delta subunit of the F1F0-ATP synthase"/>
    <property type="match status" value="1"/>
</dbReference>
<keyword evidence="3 8" id="KW-0375">Hydrogen ion transport</keyword>
<dbReference type="GO" id="GO:0045259">
    <property type="term" value="C:proton-transporting ATP synthase complex"/>
    <property type="evidence" value="ECO:0007669"/>
    <property type="project" value="UniProtKB-KW"/>
</dbReference>
<dbReference type="HAMAP" id="MF_01416">
    <property type="entry name" value="ATP_synth_delta_bact"/>
    <property type="match status" value="1"/>
</dbReference>
<reference evidence="9 10" key="1">
    <citation type="journal article" date="2019" name="Int. J. Syst. Evol. Microbiol.">
        <title>Capsulimonas corticalis gen. nov., sp. nov., an aerobic capsulated bacterium, of a novel bacterial order, Capsulimonadales ord. nov., of the class Armatimonadia of the phylum Armatimonadetes.</title>
        <authorList>
            <person name="Li J."/>
            <person name="Kudo C."/>
            <person name="Tonouchi A."/>
        </authorList>
    </citation>
    <scope>NUCLEOTIDE SEQUENCE [LARGE SCALE GENOMIC DNA]</scope>
    <source>
        <strain evidence="9 10">AX-7</strain>
    </source>
</reference>
<keyword evidence="8" id="KW-1003">Cell membrane</keyword>
<dbReference type="GO" id="GO:0046933">
    <property type="term" value="F:proton-transporting ATP synthase activity, rotational mechanism"/>
    <property type="evidence" value="ECO:0007669"/>
    <property type="project" value="UniProtKB-UniRule"/>
</dbReference>
<dbReference type="InterPro" id="IPR026015">
    <property type="entry name" value="ATP_synth_OSCP/delta_N_sf"/>
</dbReference>
<evidence type="ECO:0000256" key="4">
    <source>
        <dbReference type="ARBA" id="ARBA00023065"/>
    </source>
</evidence>
<accession>A0A402CNZ1</accession>
<evidence type="ECO:0000256" key="2">
    <source>
        <dbReference type="ARBA" id="ARBA00022448"/>
    </source>
</evidence>
<evidence type="ECO:0000256" key="7">
    <source>
        <dbReference type="ARBA" id="ARBA00023310"/>
    </source>
</evidence>
<dbReference type="PANTHER" id="PTHR11910">
    <property type="entry name" value="ATP SYNTHASE DELTA CHAIN"/>
    <property type="match status" value="1"/>
</dbReference>
<dbReference type="InterPro" id="IPR020781">
    <property type="entry name" value="ATPase_OSCP/d_CS"/>
</dbReference>
<protein>
    <recommendedName>
        <fullName evidence="8">ATP synthase subunit delta</fullName>
    </recommendedName>
    <alternativeName>
        <fullName evidence="8">ATP synthase F(1) sector subunit delta</fullName>
    </alternativeName>
    <alternativeName>
        <fullName evidence="8">F-type ATPase subunit delta</fullName>
        <shortName evidence="8">F-ATPase subunit delta</shortName>
    </alternativeName>
</protein>
<keyword evidence="10" id="KW-1185">Reference proteome</keyword>
<evidence type="ECO:0000256" key="8">
    <source>
        <dbReference type="HAMAP-Rule" id="MF_01416"/>
    </source>
</evidence>
<comment type="similarity">
    <text evidence="8">Belongs to the ATPase delta chain family.</text>
</comment>
<keyword evidence="7 8" id="KW-0066">ATP synthesis</keyword>
<keyword evidence="5 8" id="KW-0472">Membrane</keyword>
<dbReference type="Proteomes" id="UP000287394">
    <property type="component" value="Chromosome"/>
</dbReference>
<dbReference type="PRINTS" id="PR00125">
    <property type="entry name" value="ATPASEDELTA"/>
</dbReference>
<dbReference type="FunCoup" id="A0A402CNZ1">
    <property type="interactions" value="480"/>
</dbReference>
<proteinExistence type="inferred from homology"/>
<dbReference type="KEGG" id="ccot:CCAX7_52420"/>
<dbReference type="InterPro" id="IPR000711">
    <property type="entry name" value="ATPase_OSCP/dsu"/>
</dbReference>
<evidence type="ECO:0000313" key="9">
    <source>
        <dbReference type="EMBL" id="BDI33191.1"/>
    </source>
</evidence>
<dbReference type="AlphaFoldDB" id="A0A402CNZ1"/>
<name>A0A402CNZ1_9BACT</name>
<dbReference type="PROSITE" id="PS00389">
    <property type="entry name" value="ATPASE_DELTA"/>
    <property type="match status" value="1"/>
</dbReference>
<comment type="subcellular location">
    <subcellularLocation>
        <location evidence="8">Cell membrane</location>
        <topology evidence="8">Peripheral membrane protein</topology>
    </subcellularLocation>
    <subcellularLocation>
        <location evidence="1">Membrane</location>
    </subcellularLocation>
</comment>
<dbReference type="Pfam" id="PF00213">
    <property type="entry name" value="OSCP"/>
    <property type="match status" value="1"/>
</dbReference>
<evidence type="ECO:0000313" key="10">
    <source>
        <dbReference type="Proteomes" id="UP000287394"/>
    </source>
</evidence>
<evidence type="ECO:0000256" key="6">
    <source>
        <dbReference type="ARBA" id="ARBA00023196"/>
    </source>
</evidence>
<keyword evidence="6 8" id="KW-0139">CF(1)</keyword>
<comment type="function">
    <text evidence="8">F(1)F(0) ATP synthase produces ATP from ADP in the presence of a proton or sodium gradient. F-type ATPases consist of two structural domains, F(1) containing the extramembraneous catalytic core and F(0) containing the membrane proton channel, linked together by a central stalk and a peripheral stalk. During catalysis, ATP synthesis in the catalytic domain of F(1) is coupled via a rotary mechanism of the central stalk subunits to proton translocation.</text>
</comment>
<sequence>MKDTRVAKRYAAALFSVAQRDGILDSVAEDLTLIERFLAEVPYLRAVLLQPLVSDEQKSKVASDAFGDRVTATTLSFLQLLIRKGREELVGETIRDFRELLAEFHNTVEASAATAVALTADQTDRLVASLRALTGKTVLLTTHIDPAILGGVVVRIGDTVIDGSVRGRLDNLEAHLLGSRTQGGAI</sequence>
<organism evidence="9 10">
    <name type="scientific">Capsulimonas corticalis</name>
    <dbReference type="NCBI Taxonomy" id="2219043"/>
    <lineage>
        <taxon>Bacteria</taxon>
        <taxon>Bacillati</taxon>
        <taxon>Armatimonadota</taxon>
        <taxon>Armatimonadia</taxon>
        <taxon>Capsulimonadales</taxon>
        <taxon>Capsulimonadaceae</taxon>
        <taxon>Capsulimonas</taxon>
    </lineage>
</organism>
<dbReference type="SUPFAM" id="SSF47928">
    <property type="entry name" value="N-terminal domain of the delta subunit of the F1F0-ATP synthase"/>
    <property type="match status" value="1"/>
</dbReference>
<dbReference type="GO" id="GO:0005886">
    <property type="term" value="C:plasma membrane"/>
    <property type="evidence" value="ECO:0007669"/>
    <property type="project" value="UniProtKB-SubCell"/>
</dbReference>
<keyword evidence="2 8" id="KW-0813">Transport</keyword>